<name>A0A9X1SYV6_9ACTN</name>
<dbReference type="RefSeq" id="WP_231449586.1">
    <property type="nucleotide sequence ID" value="NZ_JAJOMB010000033.1"/>
</dbReference>
<dbReference type="Proteomes" id="UP001138997">
    <property type="component" value="Unassembled WGS sequence"/>
</dbReference>
<accession>A0A9X1SYV6</accession>
<evidence type="ECO:0000259" key="1">
    <source>
        <dbReference type="Pfam" id="PF00535"/>
    </source>
</evidence>
<dbReference type="SUPFAM" id="SSF53448">
    <property type="entry name" value="Nucleotide-diphospho-sugar transferases"/>
    <property type="match status" value="1"/>
</dbReference>
<dbReference type="InterPro" id="IPR029044">
    <property type="entry name" value="Nucleotide-diphossugar_trans"/>
</dbReference>
<proteinExistence type="predicted"/>
<dbReference type="AlphaFoldDB" id="A0A9X1SYV6"/>
<dbReference type="GO" id="GO:0006487">
    <property type="term" value="P:protein N-linked glycosylation"/>
    <property type="evidence" value="ECO:0007669"/>
    <property type="project" value="TreeGrafter"/>
</dbReference>
<keyword evidence="2" id="KW-0328">Glycosyltransferase</keyword>
<dbReference type="PANTHER" id="PTHR10859:SF91">
    <property type="entry name" value="DOLICHYL-PHOSPHATE BETA-GLUCOSYLTRANSFERASE"/>
    <property type="match status" value="1"/>
</dbReference>
<protein>
    <submittedName>
        <fullName evidence="2">Glycosyltransferase</fullName>
        <ecNumber evidence="2">2.4.-.-</ecNumber>
    </submittedName>
</protein>
<reference evidence="2" key="1">
    <citation type="submission" date="2021-11" db="EMBL/GenBank/DDBJ databases">
        <title>Streptomyces corallinus and Kineosporia corallina sp. nov., two new coral-derived marine actinobacteria.</title>
        <authorList>
            <person name="Buangrab K."/>
            <person name="Sutthacheep M."/>
            <person name="Yeemin T."/>
            <person name="Harunari E."/>
            <person name="Igarashi Y."/>
            <person name="Sripreechasak P."/>
            <person name="Kanchanasin P."/>
            <person name="Tanasupawat S."/>
            <person name="Phongsopitanun W."/>
        </authorList>
    </citation>
    <scope>NUCLEOTIDE SEQUENCE</scope>
    <source>
        <strain evidence="2">JCM 31032</strain>
    </source>
</reference>
<organism evidence="2 3">
    <name type="scientific">Kineosporia babensis</name>
    <dbReference type="NCBI Taxonomy" id="499548"/>
    <lineage>
        <taxon>Bacteria</taxon>
        <taxon>Bacillati</taxon>
        <taxon>Actinomycetota</taxon>
        <taxon>Actinomycetes</taxon>
        <taxon>Kineosporiales</taxon>
        <taxon>Kineosporiaceae</taxon>
        <taxon>Kineosporia</taxon>
    </lineage>
</organism>
<evidence type="ECO:0000313" key="2">
    <source>
        <dbReference type="EMBL" id="MCD5316735.1"/>
    </source>
</evidence>
<sequence length="261" mass="27906">MAGIAELPKSLTPTATPTAIRRATAIPAAPLDLIIPVLNEELRIGRTLAALAEHIDLAGHPVRLIVVDNGSVDATVSVVERDCRGLDVEVISCRHRGKGAAVRTGMLHSRAPRVGFCDADLSTPLSTFGTALELLDAGCPAVIASRRVAGASYAVRQPMVRRAGSQAFGRIAAPLVGPIRDTQCGFKLFDGDLAREVFADMQLNGFAFDVELIARLLRRGVEVAEVAVAWTDDADSTFSPMRDGYAAFRDLMLIKRALRHA</sequence>
<keyword evidence="2" id="KW-0808">Transferase</keyword>
<comment type="caution">
    <text evidence="2">The sequence shown here is derived from an EMBL/GenBank/DDBJ whole genome shotgun (WGS) entry which is preliminary data.</text>
</comment>
<evidence type="ECO:0000313" key="3">
    <source>
        <dbReference type="Proteomes" id="UP001138997"/>
    </source>
</evidence>
<dbReference type="EMBL" id="JAJOMB010000033">
    <property type="protein sequence ID" value="MCD5316735.1"/>
    <property type="molecule type" value="Genomic_DNA"/>
</dbReference>
<dbReference type="Pfam" id="PF00535">
    <property type="entry name" value="Glycos_transf_2"/>
    <property type="match status" value="1"/>
</dbReference>
<gene>
    <name evidence="2" type="ORF">LR394_38140</name>
</gene>
<dbReference type="EC" id="2.4.-.-" evidence="2"/>
<dbReference type="InterPro" id="IPR001173">
    <property type="entry name" value="Glyco_trans_2-like"/>
</dbReference>
<dbReference type="Gene3D" id="3.90.550.10">
    <property type="entry name" value="Spore Coat Polysaccharide Biosynthesis Protein SpsA, Chain A"/>
    <property type="match status" value="1"/>
</dbReference>
<feature type="domain" description="Glycosyltransferase 2-like" evidence="1">
    <location>
        <begin position="33"/>
        <end position="160"/>
    </location>
</feature>
<keyword evidence="3" id="KW-1185">Reference proteome</keyword>
<dbReference type="GO" id="GO:0016757">
    <property type="term" value="F:glycosyltransferase activity"/>
    <property type="evidence" value="ECO:0007669"/>
    <property type="project" value="UniProtKB-KW"/>
</dbReference>
<dbReference type="PANTHER" id="PTHR10859">
    <property type="entry name" value="GLYCOSYL TRANSFERASE"/>
    <property type="match status" value="1"/>
</dbReference>